<keyword evidence="6 8" id="KW-1133">Transmembrane helix</keyword>
<feature type="transmembrane region" description="Helical" evidence="8">
    <location>
        <begin position="140"/>
        <end position="162"/>
    </location>
</feature>
<keyword evidence="4" id="KW-1003">Cell membrane</keyword>
<feature type="transmembrane region" description="Helical" evidence="8">
    <location>
        <begin position="270"/>
        <end position="291"/>
    </location>
</feature>
<evidence type="ECO:0000256" key="5">
    <source>
        <dbReference type="ARBA" id="ARBA00022692"/>
    </source>
</evidence>
<keyword evidence="3" id="KW-0813">Transport</keyword>
<evidence type="ECO:0000256" key="1">
    <source>
        <dbReference type="ARBA" id="ARBA00004651"/>
    </source>
</evidence>
<dbReference type="InterPro" id="IPR000522">
    <property type="entry name" value="ABC_transptr_permease_BtuC"/>
</dbReference>
<reference evidence="10" key="1">
    <citation type="journal article" date="2019" name="Int. J. Syst. Evol. Microbiol.">
        <title>The Global Catalogue of Microorganisms (GCM) 10K type strain sequencing project: providing services to taxonomists for standard genome sequencing and annotation.</title>
        <authorList>
            <consortium name="The Broad Institute Genomics Platform"/>
            <consortium name="The Broad Institute Genome Sequencing Center for Infectious Disease"/>
            <person name="Wu L."/>
            <person name="Ma J."/>
        </authorList>
    </citation>
    <scope>NUCLEOTIDE SEQUENCE [LARGE SCALE GENOMIC DNA]</scope>
    <source>
        <strain evidence="10">CCM 8653</strain>
    </source>
</reference>
<keyword evidence="10" id="KW-1185">Reference proteome</keyword>
<keyword evidence="5 8" id="KW-0812">Transmembrane</keyword>
<evidence type="ECO:0000313" key="9">
    <source>
        <dbReference type="EMBL" id="GGI10941.1"/>
    </source>
</evidence>
<sequence length="325" mass="32479">MRRGGVVVTTLAVVAAVLAVAGLALGDYPLTVAEVGRALLGQDDFATTIVREWRLPRVLAGLVLGAALAVAGALFQSLTRNPLGSPDIIGFTTGSYTGVLVVMTVVGPGYLGTAAAALAGGLLTAVVVYLLAYQRGVQGFRLIVVGVAVSAMLHAANTFMLMRAQTEIAMSAAAWGAGSLSLVGWEQVAPATVVLAVLGAGVVVCAPLLRQLELGDDFAAAHGVAVEPARLGILGIGVALTAVATATAGPIAFVALSAPQVAKRLVRGPGLPLVASALTGSVLLLGADLVAEHVLPTALPVGVVTIVLGGVYLLAVLVAGARRAR</sequence>
<feature type="transmembrane region" description="Helical" evidence="8">
    <location>
        <begin position="192"/>
        <end position="209"/>
    </location>
</feature>
<evidence type="ECO:0000256" key="6">
    <source>
        <dbReference type="ARBA" id="ARBA00022989"/>
    </source>
</evidence>
<evidence type="ECO:0000256" key="3">
    <source>
        <dbReference type="ARBA" id="ARBA00022448"/>
    </source>
</evidence>
<evidence type="ECO:0000256" key="4">
    <source>
        <dbReference type="ARBA" id="ARBA00022475"/>
    </source>
</evidence>
<dbReference type="Proteomes" id="UP000632535">
    <property type="component" value="Unassembled WGS sequence"/>
</dbReference>
<feature type="transmembrane region" description="Helical" evidence="8">
    <location>
        <begin position="229"/>
        <end position="258"/>
    </location>
</feature>
<comment type="caution">
    <text evidence="9">The sequence shown here is derived from an EMBL/GenBank/DDBJ whole genome shotgun (WGS) entry which is preliminary data.</text>
</comment>
<gene>
    <name evidence="9" type="primary">fepG</name>
    <name evidence="9" type="ORF">GCM10007368_33730</name>
</gene>
<dbReference type="CDD" id="cd06550">
    <property type="entry name" value="TM_ABC_iron-siderophores_like"/>
    <property type="match status" value="1"/>
</dbReference>
<keyword evidence="7 8" id="KW-0472">Membrane</keyword>
<dbReference type="PANTHER" id="PTHR30472">
    <property type="entry name" value="FERRIC ENTEROBACTIN TRANSPORT SYSTEM PERMEASE PROTEIN"/>
    <property type="match status" value="1"/>
</dbReference>
<dbReference type="SUPFAM" id="SSF81345">
    <property type="entry name" value="ABC transporter involved in vitamin B12 uptake, BtuC"/>
    <property type="match status" value="1"/>
</dbReference>
<feature type="transmembrane region" description="Helical" evidence="8">
    <location>
        <begin position="297"/>
        <end position="319"/>
    </location>
</feature>
<dbReference type="InterPro" id="IPR037294">
    <property type="entry name" value="ABC_BtuC-like"/>
</dbReference>
<evidence type="ECO:0000256" key="8">
    <source>
        <dbReference type="SAM" id="Phobius"/>
    </source>
</evidence>
<protein>
    <submittedName>
        <fullName evidence="9">Iron-enterobactin transporter permease</fullName>
    </submittedName>
</protein>
<dbReference type="PANTHER" id="PTHR30472:SF24">
    <property type="entry name" value="FERRIC ENTEROBACTIN TRANSPORT SYSTEM PERMEASE PROTEIN FEPG"/>
    <property type="match status" value="1"/>
</dbReference>
<evidence type="ECO:0000256" key="7">
    <source>
        <dbReference type="ARBA" id="ARBA00023136"/>
    </source>
</evidence>
<evidence type="ECO:0000256" key="2">
    <source>
        <dbReference type="ARBA" id="ARBA00007935"/>
    </source>
</evidence>
<evidence type="ECO:0000313" key="10">
    <source>
        <dbReference type="Proteomes" id="UP000632535"/>
    </source>
</evidence>
<dbReference type="Gene3D" id="1.10.3470.10">
    <property type="entry name" value="ABC transporter involved in vitamin B12 uptake, BtuC"/>
    <property type="match status" value="1"/>
</dbReference>
<feature type="transmembrane region" description="Helical" evidence="8">
    <location>
        <begin position="113"/>
        <end position="133"/>
    </location>
</feature>
<feature type="transmembrane region" description="Helical" evidence="8">
    <location>
        <begin position="88"/>
        <end position="107"/>
    </location>
</feature>
<comment type="similarity">
    <text evidence="2">Belongs to the binding-protein-dependent transport system permease family. FecCD subfamily.</text>
</comment>
<comment type="subcellular location">
    <subcellularLocation>
        <location evidence="1">Cell membrane</location>
        <topology evidence="1">Multi-pass membrane protein</topology>
    </subcellularLocation>
</comment>
<organism evidence="9 10">
    <name type="scientific">Isoptericola cucumis</name>
    <dbReference type="NCBI Taxonomy" id="1776856"/>
    <lineage>
        <taxon>Bacteria</taxon>
        <taxon>Bacillati</taxon>
        <taxon>Actinomycetota</taxon>
        <taxon>Actinomycetes</taxon>
        <taxon>Micrococcales</taxon>
        <taxon>Promicromonosporaceae</taxon>
        <taxon>Isoptericola</taxon>
    </lineage>
</organism>
<feature type="transmembrane region" description="Helical" evidence="8">
    <location>
        <begin position="168"/>
        <end position="185"/>
    </location>
</feature>
<feature type="transmembrane region" description="Helical" evidence="8">
    <location>
        <begin position="58"/>
        <end position="76"/>
    </location>
</feature>
<dbReference type="Pfam" id="PF01032">
    <property type="entry name" value="FecCD"/>
    <property type="match status" value="1"/>
</dbReference>
<dbReference type="EMBL" id="BMDG01000013">
    <property type="protein sequence ID" value="GGI10941.1"/>
    <property type="molecule type" value="Genomic_DNA"/>
</dbReference>
<name>A0ABQ2B9F6_9MICO</name>
<dbReference type="RefSeq" id="WP_229738385.1">
    <property type="nucleotide sequence ID" value="NZ_BMDG01000013.1"/>
</dbReference>
<accession>A0ABQ2B9F6</accession>
<proteinExistence type="inferred from homology"/>